<keyword evidence="2" id="KW-1185">Reference proteome</keyword>
<name>A0ABQ6JQM3_9MICO</name>
<comment type="caution">
    <text evidence="1">The sequence shown here is derived from an EMBL/GenBank/DDBJ whole genome shotgun (WGS) entry which is preliminary data.</text>
</comment>
<dbReference type="Proteomes" id="UP001157069">
    <property type="component" value="Unassembled WGS sequence"/>
</dbReference>
<dbReference type="EMBL" id="BSVA01000001">
    <property type="protein sequence ID" value="GMA89619.1"/>
    <property type="molecule type" value="Genomic_DNA"/>
</dbReference>
<reference evidence="2" key="1">
    <citation type="journal article" date="2019" name="Int. J. Syst. Evol. Microbiol.">
        <title>The Global Catalogue of Microorganisms (GCM) 10K type strain sequencing project: providing services to taxonomists for standard genome sequencing and annotation.</title>
        <authorList>
            <consortium name="The Broad Institute Genomics Platform"/>
            <consortium name="The Broad Institute Genome Sequencing Center for Infectious Disease"/>
            <person name="Wu L."/>
            <person name="Ma J."/>
        </authorList>
    </citation>
    <scope>NUCLEOTIDE SEQUENCE [LARGE SCALE GENOMIC DNA]</scope>
    <source>
        <strain evidence="2">NBRC 108755</strain>
    </source>
</reference>
<gene>
    <name evidence="1" type="ORF">GCM10025869_01480</name>
</gene>
<accession>A0ABQ6JQM3</accession>
<dbReference type="RefSeq" id="WP_284296976.1">
    <property type="nucleotide sequence ID" value="NZ_BSVA01000001.1"/>
</dbReference>
<sequence>MALTQEGFEGLALDIAHGIPSIVACSVRGYVATLTVQSRSKKQTYPAYVEYDPKADHLSLRDPAGKSTTVHNLLRSLVDGDDFLGEFAVTTARKVALLDFERSASERGADNLGGSRPRHPRCPKNSAAKLLSAAVEA</sequence>
<proteinExistence type="predicted"/>
<evidence type="ECO:0000313" key="2">
    <source>
        <dbReference type="Proteomes" id="UP001157069"/>
    </source>
</evidence>
<organism evidence="1 2">
    <name type="scientific">Homoserinibacter gongjuensis</name>
    <dbReference type="NCBI Taxonomy" id="1162968"/>
    <lineage>
        <taxon>Bacteria</taxon>
        <taxon>Bacillati</taxon>
        <taxon>Actinomycetota</taxon>
        <taxon>Actinomycetes</taxon>
        <taxon>Micrococcales</taxon>
        <taxon>Microbacteriaceae</taxon>
        <taxon>Homoserinibacter</taxon>
    </lineage>
</organism>
<protein>
    <submittedName>
        <fullName evidence="1">Uncharacterized protein</fullName>
    </submittedName>
</protein>
<evidence type="ECO:0000313" key="1">
    <source>
        <dbReference type="EMBL" id="GMA89619.1"/>
    </source>
</evidence>